<feature type="transmembrane region" description="Helical" evidence="11">
    <location>
        <begin position="218"/>
        <end position="240"/>
    </location>
</feature>
<keyword evidence="9 11" id="KW-0472">Membrane</keyword>
<evidence type="ECO:0000313" key="15">
    <source>
        <dbReference type="Proteomes" id="UP000027002"/>
    </source>
</evidence>
<dbReference type="SFLD" id="SFLDG01168">
    <property type="entry name" value="Ferric_reductase_subgroup_(FRE"/>
    <property type="match status" value="1"/>
</dbReference>
<dbReference type="SFLD" id="SFLDS00052">
    <property type="entry name" value="Ferric_Reductase_Domain"/>
    <property type="match status" value="1"/>
</dbReference>
<dbReference type="GO" id="GO:0000293">
    <property type="term" value="F:ferric-chelate reductase activity"/>
    <property type="evidence" value="ECO:0007669"/>
    <property type="project" value="UniProtKB-ARBA"/>
</dbReference>
<evidence type="ECO:0000313" key="16">
    <source>
        <dbReference type="Proteomes" id="UP000054053"/>
    </source>
</evidence>
<feature type="domain" description="FAD-binding FR-type" evidence="12">
    <location>
        <begin position="277"/>
        <end position="420"/>
    </location>
</feature>
<feature type="transmembrane region" description="Helical" evidence="11">
    <location>
        <begin position="29"/>
        <end position="47"/>
    </location>
</feature>
<dbReference type="Proteomes" id="UP000027002">
    <property type="component" value="Chromosome 4"/>
</dbReference>
<sequence length="598" mass="65933">MGWPYEFLTRLTHQEALLRRQSIDLYACIAHYSALVPAVVFLLYRILQRVVKHERARHGSASSDQGRYTAVPGSPTAKAGQHGLLGQTARRMGMAAWWLRDDVVLAGCHWGQRDEWLLGALWTGWLLVLAISGTGKDYFHLTKRFGAIAVSQLPIQNLLGLKALNPFAWIFRSSHEHVNRYHRVLGRIIYGFLLTHLLLYNAYFIAAGVWPRRLLNPVVFFGLLASFGFHGMTATAVRAVRQYSYRLFFITHLIVALSVPILLFLHASSTRLYVVEAMVVFAIDVAVRRITAMYAPSVLETVPGTSLVKVTCSIPAHRLASFRTSPGSHVYLSIPPSSRTMAVPSSKSRVFDFLFNPFTVAAVDDDEGTISLISRTRNGPMTSALSDLSSAMSLAPTAPAAESRKIALCIDGPYGTMTSRFKDLLLWGPSRVLLVAGGVGATFIVPTYQALQNDYPAAKTQLVWSIRGAGDATWAVSNSASGKGLLDDPDVHIFLTGDMGVDDDNDNAAGGGGGGGVGAVEMFELRRVNNNGRLSAHHNRRRPNIQKLVDDVFRHGQAESVAVLVCGPEEMVREVRLRVRPWVMRGRSVWWHSEAFGW</sequence>
<dbReference type="InterPro" id="IPR013130">
    <property type="entry name" value="Fe3_Rdtase_TM_dom"/>
</dbReference>
<reference evidence="13" key="1">
    <citation type="journal article" date="2016" name="Genome Announc.">
        <title>Genome Sequence of Ustilaginoidea virens IPU010, a Rice Pathogenic Fungus Causing False Smut.</title>
        <authorList>
            <person name="Kumagai T."/>
            <person name="Ishii T."/>
            <person name="Terai G."/>
            <person name="Umemura M."/>
            <person name="Machida M."/>
            <person name="Asai K."/>
        </authorList>
    </citation>
    <scope>NUCLEOTIDE SEQUENCE [LARGE SCALE GENOMIC DNA]</scope>
    <source>
        <strain evidence="13">IPU010</strain>
    </source>
</reference>
<dbReference type="Gene3D" id="3.40.50.80">
    <property type="entry name" value="Nucleotide-binding domain of ferredoxin-NADP reductase (FNR) module"/>
    <property type="match status" value="1"/>
</dbReference>
<evidence type="ECO:0000256" key="1">
    <source>
        <dbReference type="ARBA" id="ARBA00004141"/>
    </source>
</evidence>
<evidence type="ECO:0000256" key="11">
    <source>
        <dbReference type="SAM" id="Phobius"/>
    </source>
</evidence>
<keyword evidence="3" id="KW-0813">Transport</keyword>
<keyword evidence="4 11" id="KW-0812">Transmembrane</keyword>
<evidence type="ECO:0000256" key="9">
    <source>
        <dbReference type="ARBA" id="ARBA00023136"/>
    </source>
</evidence>
<evidence type="ECO:0000256" key="4">
    <source>
        <dbReference type="ARBA" id="ARBA00022692"/>
    </source>
</evidence>
<dbReference type="PANTHER" id="PTHR32361">
    <property type="entry name" value="FERRIC/CUPRIC REDUCTASE TRANSMEMBRANE COMPONENT"/>
    <property type="match status" value="1"/>
</dbReference>
<dbReference type="PROSITE" id="PS51384">
    <property type="entry name" value="FAD_FR"/>
    <property type="match status" value="1"/>
</dbReference>
<comment type="similarity">
    <text evidence="2">Belongs to the ferric reductase (FRE) family.</text>
</comment>
<keyword evidence="6 11" id="KW-1133">Transmembrane helix</keyword>
<dbReference type="Proteomes" id="UP000054053">
    <property type="component" value="Unassembled WGS sequence"/>
</dbReference>
<feature type="region of interest" description="Disordered" evidence="10">
    <location>
        <begin position="58"/>
        <end position="83"/>
    </location>
</feature>
<evidence type="ECO:0000313" key="13">
    <source>
        <dbReference type="EMBL" id="GAO18602.1"/>
    </source>
</evidence>
<dbReference type="InterPro" id="IPR013121">
    <property type="entry name" value="Fe_red_NAD-bd_6"/>
</dbReference>
<dbReference type="PANTHER" id="PTHR32361:SF28">
    <property type="entry name" value="FRP1P"/>
    <property type="match status" value="1"/>
</dbReference>
<keyword evidence="7" id="KW-0560">Oxidoreductase</keyword>
<evidence type="ECO:0000259" key="12">
    <source>
        <dbReference type="PROSITE" id="PS51384"/>
    </source>
</evidence>
<protein>
    <recommendedName>
        <fullName evidence="12">FAD-binding FR-type domain-containing protein</fullName>
    </recommendedName>
</protein>
<keyword evidence="5" id="KW-0249">Electron transport</keyword>
<evidence type="ECO:0000256" key="3">
    <source>
        <dbReference type="ARBA" id="ARBA00022448"/>
    </source>
</evidence>
<dbReference type="Pfam" id="PF08022">
    <property type="entry name" value="FAD_binding_8"/>
    <property type="match status" value="1"/>
</dbReference>
<dbReference type="GeneID" id="66066207"/>
<gene>
    <name evidence="14" type="ORF">UV8b_05430</name>
    <name evidence="13" type="ORF">UVI_02061950</name>
</gene>
<dbReference type="InterPro" id="IPR013112">
    <property type="entry name" value="FAD-bd_8"/>
</dbReference>
<dbReference type="AlphaFoldDB" id="A0A1B5L4Y3"/>
<evidence type="ECO:0000256" key="2">
    <source>
        <dbReference type="ARBA" id="ARBA00006278"/>
    </source>
</evidence>
<dbReference type="EMBL" id="CP072756">
    <property type="protein sequence ID" value="QUC21187.1"/>
    <property type="molecule type" value="Genomic_DNA"/>
</dbReference>
<evidence type="ECO:0000256" key="7">
    <source>
        <dbReference type="ARBA" id="ARBA00023002"/>
    </source>
</evidence>
<evidence type="ECO:0000256" key="8">
    <source>
        <dbReference type="ARBA" id="ARBA00023065"/>
    </source>
</evidence>
<reference evidence="14" key="3">
    <citation type="submission" date="2020-03" db="EMBL/GenBank/DDBJ databases">
        <title>A mixture of massive structural variations and highly conserved coding sequences in Ustilaginoidea virens genome.</title>
        <authorList>
            <person name="Zhang K."/>
            <person name="Zhao Z."/>
            <person name="Zhang Z."/>
            <person name="Li Y."/>
            <person name="Hsiang T."/>
            <person name="Sun W."/>
        </authorList>
    </citation>
    <scope>NUCLEOTIDE SEQUENCE</scope>
    <source>
        <strain evidence="14">UV-8b</strain>
    </source>
</reference>
<dbReference type="Pfam" id="PF08030">
    <property type="entry name" value="NAD_binding_6"/>
    <property type="match status" value="1"/>
</dbReference>
<feature type="transmembrane region" description="Helical" evidence="11">
    <location>
        <begin position="247"/>
        <end position="265"/>
    </location>
</feature>
<keyword evidence="15" id="KW-1185">Reference proteome</keyword>
<dbReference type="InterPro" id="IPR051410">
    <property type="entry name" value="Ferric/Cupric_Reductase"/>
</dbReference>
<accession>A0A1B5L4Y3</accession>
<organism evidence="13 16">
    <name type="scientific">Ustilaginoidea virens</name>
    <name type="common">Rice false smut fungus</name>
    <name type="synonym">Villosiclava virens</name>
    <dbReference type="NCBI Taxonomy" id="1159556"/>
    <lineage>
        <taxon>Eukaryota</taxon>
        <taxon>Fungi</taxon>
        <taxon>Dikarya</taxon>
        <taxon>Ascomycota</taxon>
        <taxon>Pezizomycotina</taxon>
        <taxon>Sordariomycetes</taxon>
        <taxon>Hypocreomycetidae</taxon>
        <taxon>Hypocreales</taxon>
        <taxon>Clavicipitaceae</taxon>
        <taxon>Ustilaginoidea</taxon>
    </lineage>
</organism>
<dbReference type="RefSeq" id="XP_042998860.1">
    <property type="nucleotide sequence ID" value="XM_043142927.1"/>
</dbReference>
<proteinExistence type="inferred from homology"/>
<dbReference type="InterPro" id="IPR017927">
    <property type="entry name" value="FAD-bd_FR_type"/>
</dbReference>
<dbReference type="EMBL" id="BBTG02000074">
    <property type="protein sequence ID" value="GAO18602.1"/>
    <property type="molecule type" value="Genomic_DNA"/>
</dbReference>
<dbReference type="InterPro" id="IPR039261">
    <property type="entry name" value="FNR_nucleotide-bd"/>
</dbReference>
<dbReference type="GO" id="GO:0006879">
    <property type="term" value="P:intracellular iron ion homeostasis"/>
    <property type="evidence" value="ECO:0007669"/>
    <property type="project" value="TreeGrafter"/>
</dbReference>
<evidence type="ECO:0000256" key="6">
    <source>
        <dbReference type="ARBA" id="ARBA00022989"/>
    </source>
</evidence>
<dbReference type="GO" id="GO:0015677">
    <property type="term" value="P:copper ion import"/>
    <property type="evidence" value="ECO:0007669"/>
    <property type="project" value="TreeGrafter"/>
</dbReference>
<keyword evidence="8" id="KW-0406">Ion transport</keyword>
<evidence type="ECO:0000256" key="10">
    <source>
        <dbReference type="SAM" id="MobiDB-lite"/>
    </source>
</evidence>
<comment type="subcellular location">
    <subcellularLocation>
        <location evidence="1">Membrane</location>
        <topology evidence="1">Multi-pass membrane protein</topology>
    </subcellularLocation>
</comment>
<dbReference type="Pfam" id="PF01794">
    <property type="entry name" value="Ferric_reduct"/>
    <property type="match status" value="1"/>
</dbReference>
<dbReference type="KEGG" id="uvi:66066207"/>
<evidence type="ECO:0000256" key="5">
    <source>
        <dbReference type="ARBA" id="ARBA00022982"/>
    </source>
</evidence>
<reference evidence="16" key="2">
    <citation type="journal article" date="2016" name="Genome Announc.">
        <title>Genome sequence of Ustilaginoidea virens IPU010, a rice pathogenic fungus causing false smut.</title>
        <authorList>
            <person name="Kumagai T."/>
            <person name="Ishii T."/>
            <person name="Terai G."/>
            <person name="Umemura M."/>
            <person name="Machida M."/>
            <person name="Asai K."/>
        </authorList>
    </citation>
    <scope>NUCLEOTIDE SEQUENCE [LARGE SCALE GENOMIC DNA]</scope>
    <source>
        <strain evidence="16">IPU010</strain>
    </source>
</reference>
<dbReference type="SUPFAM" id="SSF52343">
    <property type="entry name" value="Ferredoxin reductase-like, C-terminal NADP-linked domain"/>
    <property type="match status" value="1"/>
</dbReference>
<dbReference type="CDD" id="cd06186">
    <property type="entry name" value="NOX_Duox_like_FAD_NADP"/>
    <property type="match status" value="1"/>
</dbReference>
<dbReference type="GO" id="GO:0006826">
    <property type="term" value="P:iron ion transport"/>
    <property type="evidence" value="ECO:0007669"/>
    <property type="project" value="TreeGrafter"/>
</dbReference>
<feature type="transmembrane region" description="Helical" evidence="11">
    <location>
        <begin position="184"/>
        <end position="206"/>
    </location>
</feature>
<name>A0A1B5L4Y3_USTVR</name>
<dbReference type="GO" id="GO:0005886">
    <property type="term" value="C:plasma membrane"/>
    <property type="evidence" value="ECO:0007669"/>
    <property type="project" value="TreeGrafter"/>
</dbReference>
<evidence type="ECO:0000313" key="14">
    <source>
        <dbReference type="EMBL" id="QUC21187.1"/>
    </source>
</evidence>
<dbReference type="OrthoDB" id="10006946at2759"/>